<keyword evidence="3 6" id="KW-0812">Transmembrane</keyword>
<organism evidence="7 8">
    <name type="scientific">Candidatus Nitrosotenuis cloacae</name>
    <dbReference type="NCBI Taxonomy" id="1603555"/>
    <lineage>
        <taxon>Archaea</taxon>
        <taxon>Nitrososphaerota</taxon>
        <taxon>Candidatus Nitrosotenuis</taxon>
    </lineage>
</organism>
<dbReference type="STRING" id="1603555.SU86_006275"/>
<reference evidence="7 8" key="1">
    <citation type="journal article" date="2016" name="Sci. Rep.">
        <title>A novel ammonia-oxidizing archaeon from wastewater treatment plant: Its enrichment, physiological and genomic characteristics.</title>
        <authorList>
            <person name="Li Y."/>
            <person name="Ding K."/>
            <person name="Wen X."/>
            <person name="Zhang B."/>
            <person name="Shen B."/>
            <person name="Yang Y."/>
        </authorList>
    </citation>
    <scope>NUCLEOTIDE SEQUENCE [LARGE SCALE GENOMIC DNA]</scope>
    <source>
        <strain evidence="7 8">SAT1</strain>
    </source>
</reference>
<keyword evidence="8" id="KW-1185">Reference proteome</keyword>
<feature type="transmembrane region" description="Helical" evidence="6">
    <location>
        <begin position="65"/>
        <end position="88"/>
    </location>
</feature>
<evidence type="ECO:0000256" key="3">
    <source>
        <dbReference type="ARBA" id="ARBA00022692"/>
    </source>
</evidence>
<evidence type="ECO:0000256" key="6">
    <source>
        <dbReference type="SAM" id="Phobius"/>
    </source>
</evidence>
<comment type="subcellular location">
    <subcellularLocation>
        <location evidence="1">Cell membrane</location>
        <topology evidence="1">Multi-pass membrane protein</topology>
    </subcellularLocation>
</comment>
<dbReference type="Pfam" id="PF07681">
    <property type="entry name" value="DoxX"/>
    <property type="match status" value="1"/>
</dbReference>
<evidence type="ECO:0000256" key="1">
    <source>
        <dbReference type="ARBA" id="ARBA00004651"/>
    </source>
</evidence>
<feature type="transmembrane region" description="Helical" evidence="6">
    <location>
        <begin position="38"/>
        <end position="58"/>
    </location>
</feature>
<evidence type="ECO:0000313" key="8">
    <source>
        <dbReference type="Proteomes" id="UP000266745"/>
    </source>
</evidence>
<evidence type="ECO:0000256" key="5">
    <source>
        <dbReference type="ARBA" id="ARBA00023136"/>
    </source>
</evidence>
<accession>A0A3G1B762</accession>
<dbReference type="KEGG" id="tah:SU86_006275"/>
<keyword evidence="4 6" id="KW-1133">Transmembrane helix</keyword>
<dbReference type="Proteomes" id="UP000266745">
    <property type="component" value="Chromosome"/>
</dbReference>
<feature type="transmembrane region" description="Helical" evidence="6">
    <location>
        <begin position="108"/>
        <end position="130"/>
    </location>
</feature>
<dbReference type="OrthoDB" id="10826at2157"/>
<dbReference type="AlphaFoldDB" id="A0A3G1B762"/>
<evidence type="ECO:0000256" key="4">
    <source>
        <dbReference type="ARBA" id="ARBA00022989"/>
    </source>
</evidence>
<evidence type="ECO:0000256" key="2">
    <source>
        <dbReference type="ARBA" id="ARBA00022475"/>
    </source>
</evidence>
<dbReference type="PANTHER" id="PTHR33452:SF1">
    <property type="entry name" value="INNER MEMBRANE PROTEIN YPHA-RELATED"/>
    <property type="match status" value="1"/>
</dbReference>
<dbReference type="RefSeq" id="WP_048186642.1">
    <property type="nucleotide sequence ID" value="NZ_CP011097.1"/>
</dbReference>
<dbReference type="InterPro" id="IPR032808">
    <property type="entry name" value="DoxX"/>
</dbReference>
<dbReference type="InterPro" id="IPR051907">
    <property type="entry name" value="DoxX-like_oxidoreductase"/>
</dbReference>
<dbReference type="PANTHER" id="PTHR33452">
    <property type="entry name" value="OXIDOREDUCTASE CATD-RELATED"/>
    <property type="match status" value="1"/>
</dbReference>
<sequence length="138" mass="14503">MEANIKEGKINDITHLGLRLAVGVIFLVHGVGKTANPGFGGFLGSLGMPAEMVMPIALAESIGGILLIIGVLNRISASILSIIMLGAIFHVKKAENLTGQGSYELDLILLAANLCIITMGPGRISIAHIAKKIPRFLH</sequence>
<keyword evidence="5 6" id="KW-0472">Membrane</keyword>
<evidence type="ECO:0000313" key="7">
    <source>
        <dbReference type="EMBL" id="AJZ76041.1"/>
    </source>
</evidence>
<protein>
    <submittedName>
        <fullName evidence="7">DoxX family protein</fullName>
    </submittedName>
</protein>
<dbReference type="GeneID" id="24874155"/>
<proteinExistence type="predicted"/>
<keyword evidence="2" id="KW-1003">Cell membrane</keyword>
<name>A0A3G1B762_9ARCH</name>
<dbReference type="GO" id="GO:0005886">
    <property type="term" value="C:plasma membrane"/>
    <property type="evidence" value="ECO:0007669"/>
    <property type="project" value="UniProtKB-SubCell"/>
</dbReference>
<gene>
    <name evidence="7" type="ORF">SU86_006275</name>
</gene>
<feature type="transmembrane region" description="Helical" evidence="6">
    <location>
        <begin position="12"/>
        <end position="32"/>
    </location>
</feature>
<dbReference type="EMBL" id="CP011097">
    <property type="protein sequence ID" value="AJZ76041.1"/>
    <property type="molecule type" value="Genomic_DNA"/>
</dbReference>